<sequence length="226" mass="25362">MTHYSRQPVQHRAMQLVYAEIPNYGSDGAPNYSIPGRSNLIRRPWIEQKVYCAQGGSDKHPLIGVTKKFKQRSAHQLPSSHCGRSSQVVPNGSTLLRSASNSLLARTADRTPKTFALQGDPSRPTHPPSSKHSPYIVFPAGRDVTWNYLAHSWRIFSPNRDIEKIPAPLRFHVSSLKSPNLSPSRQLRRQSQESRLGYCPSSDTYPCKTLFPTIRLTLLGSDFPCL</sequence>
<evidence type="ECO:0000313" key="3">
    <source>
        <dbReference type="Proteomes" id="UP000499080"/>
    </source>
</evidence>
<organism evidence="2 3">
    <name type="scientific">Araneus ventricosus</name>
    <name type="common">Orbweaver spider</name>
    <name type="synonym">Epeira ventricosa</name>
    <dbReference type="NCBI Taxonomy" id="182803"/>
    <lineage>
        <taxon>Eukaryota</taxon>
        <taxon>Metazoa</taxon>
        <taxon>Ecdysozoa</taxon>
        <taxon>Arthropoda</taxon>
        <taxon>Chelicerata</taxon>
        <taxon>Arachnida</taxon>
        <taxon>Araneae</taxon>
        <taxon>Araneomorphae</taxon>
        <taxon>Entelegynae</taxon>
        <taxon>Araneoidea</taxon>
        <taxon>Araneidae</taxon>
        <taxon>Araneus</taxon>
    </lineage>
</organism>
<comment type="caution">
    <text evidence="2">The sequence shown here is derived from an EMBL/GenBank/DDBJ whole genome shotgun (WGS) entry which is preliminary data.</text>
</comment>
<reference evidence="2 3" key="1">
    <citation type="journal article" date="2019" name="Sci. Rep.">
        <title>Orb-weaving spider Araneus ventricosus genome elucidates the spidroin gene catalogue.</title>
        <authorList>
            <person name="Kono N."/>
            <person name="Nakamura H."/>
            <person name="Ohtoshi R."/>
            <person name="Moran D.A.P."/>
            <person name="Shinohara A."/>
            <person name="Yoshida Y."/>
            <person name="Fujiwara M."/>
            <person name="Mori M."/>
            <person name="Tomita M."/>
            <person name="Arakawa K."/>
        </authorList>
    </citation>
    <scope>NUCLEOTIDE SEQUENCE [LARGE SCALE GENOMIC DNA]</scope>
</reference>
<feature type="region of interest" description="Disordered" evidence="1">
    <location>
        <begin position="108"/>
        <end position="133"/>
    </location>
</feature>
<dbReference type="Proteomes" id="UP000499080">
    <property type="component" value="Unassembled WGS sequence"/>
</dbReference>
<keyword evidence="3" id="KW-1185">Reference proteome</keyword>
<evidence type="ECO:0000313" key="2">
    <source>
        <dbReference type="EMBL" id="GBO41283.1"/>
    </source>
</evidence>
<proteinExistence type="predicted"/>
<dbReference type="EMBL" id="BGPR01066865">
    <property type="protein sequence ID" value="GBO41283.1"/>
    <property type="molecule type" value="Genomic_DNA"/>
</dbReference>
<name>A0A4Y2WV77_ARAVE</name>
<protein>
    <submittedName>
        <fullName evidence="2">Uncharacterized protein</fullName>
    </submittedName>
</protein>
<accession>A0A4Y2WV77</accession>
<gene>
    <name evidence="2" type="ORF">AVEN_236847_1</name>
</gene>
<evidence type="ECO:0000256" key="1">
    <source>
        <dbReference type="SAM" id="MobiDB-lite"/>
    </source>
</evidence>
<dbReference type="AlphaFoldDB" id="A0A4Y2WV77"/>